<evidence type="ECO:0000256" key="2">
    <source>
        <dbReference type="SAM" id="Coils"/>
    </source>
</evidence>
<dbReference type="SMART" id="SM00360">
    <property type="entry name" value="RRM"/>
    <property type="match status" value="1"/>
</dbReference>
<dbReference type="EMBL" id="BEGY01000009">
    <property type="protein sequence ID" value="GAX74794.1"/>
    <property type="molecule type" value="Genomic_DNA"/>
</dbReference>
<gene>
    <name evidence="6" type="ORF">CEUSTIGMA_g2241.t1</name>
</gene>
<accession>A0A250WVC3</accession>
<feature type="domain" description="PWI" evidence="5">
    <location>
        <begin position="527"/>
        <end position="618"/>
    </location>
</feature>
<dbReference type="InterPro" id="IPR053294">
    <property type="entry name" value="RBM_PWI_domain"/>
</dbReference>
<keyword evidence="1" id="KW-0694">RNA-binding</keyword>
<dbReference type="Gene3D" id="1.20.1390.10">
    <property type="entry name" value="PWI domain"/>
    <property type="match status" value="1"/>
</dbReference>
<dbReference type="InterPro" id="IPR012677">
    <property type="entry name" value="Nucleotide-bd_a/b_plait_sf"/>
</dbReference>
<reference evidence="6 7" key="1">
    <citation type="submission" date="2017-08" db="EMBL/GenBank/DDBJ databases">
        <title>Acidophilic green algal genome provides insights into adaptation to an acidic environment.</title>
        <authorList>
            <person name="Hirooka S."/>
            <person name="Hirose Y."/>
            <person name="Kanesaki Y."/>
            <person name="Higuchi S."/>
            <person name="Fujiwara T."/>
            <person name="Onuma R."/>
            <person name="Era A."/>
            <person name="Ohbayashi R."/>
            <person name="Uzuka A."/>
            <person name="Nozaki H."/>
            <person name="Yoshikawa H."/>
            <person name="Miyagishima S.Y."/>
        </authorList>
    </citation>
    <scope>NUCLEOTIDE SEQUENCE [LARGE SCALE GENOMIC DNA]</scope>
    <source>
        <strain evidence="6 7">NIES-2499</strain>
    </source>
</reference>
<dbReference type="Gene3D" id="3.30.70.330">
    <property type="match status" value="1"/>
</dbReference>
<evidence type="ECO:0000313" key="6">
    <source>
        <dbReference type="EMBL" id="GAX74794.1"/>
    </source>
</evidence>
<proteinExistence type="predicted"/>
<feature type="compositionally biased region" description="Basic residues" evidence="3">
    <location>
        <begin position="340"/>
        <end position="355"/>
    </location>
</feature>
<dbReference type="InterPro" id="IPR035979">
    <property type="entry name" value="RBD_domain_sf"/>
</dbReference>
<dbReference type="InterPro" id="IPR034268">
    <property type="entry name" value="RBM25_RRM"/>
</dbReference>
<dbReference type="Pfam" id="PF01480">
    <property type="entry name" value="PWI"/>
    <property type="match status" value="1"/>
</dbReference>
<evidence type="ECO:0000256" key="1">
    <source>
        <dbReference type="PROSITE-ProRule" id="PRU00176"/>
    </source>
</evidence>
<dbReference type="InterPro" id="IPR000504">
    <property type="entry name" value="RRM_dom"/>
</dbReference>
<keyword evidence="2" id="KW-0175">Coiled coil</keyword>
<name>A0A250WVC3_9CHLO</name>
<dbReference type="Pfam" id="PF00076">
    <property type="entry name" value="RRM_1"/>
    <property type="match status" value="1"/>
</dbReference>
<comment type="caution">
    <text evidence="6">The sequence shown here is derived from an EMBL/GenBank/DDBJ whole genome shotgun (WGS) entry which is preliminary data.</text>
</comment>
<dbReference type="PANTHER" id="PTHR47334">
    <property type="entry name" value="SPLICING FACTOR PWI DOMAIN-CONTAINING PROTEIN / RNA RECOGNITION MOTIF (RRM)-CONTAINING PROTEIN"/>
    <property type="match status" value="1"/>
</dbReference>
<keyword evidence="7" id="KW-1185">Reference proteome</keyword>
<dbReference type="GO" id="GO:0003723">
    <property type="term" value="F:RNA binding"/>
    <property type="evidence" value="ECO:0007669"/>
    <property type="project" value="UniProtKB-UniRule"/>
</dbReference>
<evidence type="ECO:0008006" key="8">
    <source>
        <dbReference type="Google" id="ProtNLM"/>
    </source>
</evidence>
<dbReference type="PROSITE" id="PS50102">
    <property type="entry name" value="RRM"/>
    <property type="match status" value="1"/>
</dbReference>
<feature type="coiled-coil region" evidence="2">
    <location>
        <begin position="156"/>
        <end position="183"/>
    </location>
</feature>
<dbReference type="InterPro" id="IPR002483">
    <property type="entry name" value="PWI_dom"/>
</dbReference>
<dbReference type="Proteomes" id="UP000232323">
    <property type="component" value="Unassembled WGS sequence"/>
</dbReference>
<dbReference type="SMART" id="SM00311">
    <property type="entry name" value="PWI"/>
    <property type="match status" value="1"/>
</dbReference>
<evidence type="ECO:0000256" key="3">
    <source>
        <dbReference type="SAM" id="MobiDB-lite"/>
    </source>
</evidence>
<sequence length="618" mass="70019">MSRPSGYPGMSYPAMNPFFAMEPFSASHLQPRAQYALNMPPPPAALLYRTPPPSSGVGRSSNNAREDKSTTVYCGKIASTLNDEFISNLLLACGKIKSWKRATDPETQEVKSFGFCEYEDAEGALRAIQFLNGLKIDGQELMLKGNSATQNYLKAYVENKAQNRELEKAEKLLKNKTRQEEGEVIDEEATDDDGLHQGEKVLEVIQRIVKKREEEFSNSCAPLPPPPPIPARLPTAVQEGPPASSRRGKIETVPLDTAGSRGAEHRAEVELREDEDQKKESNALYEFRLREWERCEREIMKNKEREYDRERAGESERKRLIQDDLVICDAEDNMDPSLRRPIRSSRRAVERRKKRNYEEQEDDADRRNQDMVGHKVKLESLRIQEPEITLPQVTLSNSGHEQPGISAKSQLDVNDSIYQAMLKVVSSSNSRAEENLTVSSVSGMQVGSRTQASSLGKVAALFRDEDEDESKTRKIKPIVYTEEELRSVHESDPMLQTELGAACSGDPALSSQAQLRQLMDRIPTSKEGVWDFSIRWEHYDGEIMSSKFRNWINAKVDQLLGMPEPSLVTYICDLLNQHTPPSVMFEELQPVLDADSETFVIKLYRMVIYETEKVFAHL</sequence>
<evidence type="ECO:0000313" key="7">
    <source>
        <dbReference type="Proteomes" id="UP000232323"/>
    </source>
</evidence>
<evidence type="ECO:0000259" key="4">
    <source>
        <dbReference type="PROSITE" id="PS50102"/>
    </source>
</evidence>
<dbReference type="STRING" id="1157962.A0A250WVC3"/>
<dbReference type="PANTHER" id="PTHR47334:SF2">
    <property type="entry name" value="RNA-BINDING MOTIF PROTEIN 25"/>
    <property type="match status" value="1"/>
</dbReference>
<evidence type="ECO:0000259" key="5">
    <source>
        <dbReference type="PROSITE" id="PS51025"/>
    </source>
</evidence>
<dbReference type="PROSITE" id="PS51025">
    <property type="entry name" value="PWI"/>
    <property type="match status" value="1"/>
</dbReference>
<organism evidence="6 7">
    <name type="scientific">Chlamydomonas eustigma</name>
    <dbReference type="NCBI Taxonomy" id="1157962"/>
    <lineage>
        <taxon>Eukaryota</taxon>
        <taxon>Viridiplantae</taxon>
        <taxon>Chlorophyta</taxon>
        <taxon>core chlorophytes</taxon>
        <taxon>Chlorophyceae</taxon>
        <taxon>CS clade</taxon>
        <taxon>Chlamydomonadales</taxon>
        <taxon>Chlamydomonadaceae</taxon>
        <taxon>Chlamydomonas</taxon>
    </lineage>
</organism>
<feature type="compositionally biased region" description="Basic and acidic residues" evidence="3">
    <location>
        <begin position="262"/>
        <end position="278"/>
    </location>
</feature>
<dbReference type="CDD" id="cd12446">
    <property type="entry name" value="RRM_RBM25"/>
    <property type="match status" value="1"/>
</dbReference>
<dbReference type="AlphaFoldDB" id="A0A250WVC3"/>
<feature type="region of interest" description="Disordered" evidence="3">
    <location>
        <begin position="236"/>
        <end position="278"/>
    </location>
</feature>
<protein>
    <recommendedName>
        <fullName evidence="8">PWI domain-containing protein</fullName>
    </recommendedName>
</protein>
<dbReference type="SUPFAM" id="SSF54928">
    <property type="entry name" value="RNA-binding domain, RBD"/>
    <property type="match status" value="1"/>
</dbReference>
<feature type="region of interest" description="Disordered" evidence="3">
    <location>
        <begin position="332"/>
        <end position="372"/>
    </location>
</feature>
<dbReference type="OrthoDB" id="6275295at2759"/>
<feature type="domain" description="RRM" evidence="4">
    <location>
        <begin position="70"/>
        <end position="148"/>
    </location>
</feature>